<geneLocation type="mitochondrion" evidence="11"/>
<evidence type="ECO:0000256" key="4">
    <source>
        <dbReference type="ARBA" id="ARBA00022692"/>
    </source>
</evidence>
<feature type="transmembrane region" description="Helical" evidence="9">
    <location>
        <begin position="78"/>
        <end position="101"/>
    </location>
</feature>
<dbReference type="Gene3D" id="1.20.120.80">
    <property type="entry name" value="Cytochrome c oxidase, subunit III, four-helix bundle"/>
    <property type="match status" value="1"/>
</dbReference>
<keyword evidence="8 11" id="KW-0496">Mitochondrion</keyword>
<feature type="transmembrane region" description="Helical" evidence="9">
    <location>
        <begin position="157"/>
        <end position="175"/>
    </location>
</feature>
<keyword evidence="5" id="KW-1278">Translocase</keyword>
<dbReference type="GO" id="GO:0005739">
    <property type="term" value="C:mitochondrion"/>
    <property type="evidence" value="ECO:0007669"/>
    <property type="project" value="TreeGrafter"/>
</dbReference>
<keyword evidence="6 9" id="KW-1133">Transmembrane helix</keyword>
<dbReference type="InterPro" id="IPR000298">
    <property type="entry name" value="Cyt_c_oxidase-like_su3"/>
</dbReference>
<comment type="subcellular location">
    <subcellularLocation>
        <location evidence="1">Membrane</location>
        <topology evidence="1">Multi-pass membrane protein</topology>
    </subcellularLocation>
</comment>
<feature type="domain" description="Heme-copper oxidase subunit III family profile" evidence="10">
    <location>
        <begin position="3"/>
        <end position="260"/>
    </location>
</feature>
<evidence type="ECO:0000256" key="8">
    <source>
        <dbReference type="RuleBase" id="RU003375"/>
    </source>
</evidence>
<evidence type="ECO:0000256" key="1">
    <source>
        <dbReference type="ARBA" id="ARBA00004141"/>
    </source>
</evidence>
<evidence type="ECO:0000256" key="7">
    <source>
        <dbReference type="ARBA" id="ARBA00023136"/>
    </source>
</evidence>
<protein>
    <recommendedName>
        <fullName evidence="3 8">Cytochrome c oxidase subunit 3</fullName>
    </recommendedName>
</protein>
<sequence length="260" mass="30220">MYQFHPYHMVFYSPWPITMGLTSLITMMSLVGWFHNSFLLFWQLIVVLTIIIVSQWWRDVCRESAKQGFHSTFVISNMRWGMILFIVSEIMFFFSFFWAFFHSSLAPNVELGSVWPPLGIDAINPFQVPLLNTVILLSSGVTVTWSHHAIISKDMIAAKLSLLVTVLLGFYFTLLQGWEYFDSSFSIADSSYGSTFFIATGFHGLHVIIGSLFLLVGLMRIVSNNFSGYHHIGFESAIWYWHFVDVVWLFLFSFIYWWAY</sequence>
<feature type="transmembrane region" description="Helical" evidence="9">
    <location>
        <begin position="40"/>
        <end position="57"/>
    </location>
</feature>
<dbReference type="FunFam" id="1.20.120.80:FF:000002">
    <property type="entry name" value="Cytochrome c oxidase subunit 3"/>
    <property type="match status" value="1"/>
</dbReference>
<dbReference type="SUPFAM" id="SSF81452">
    <property type="entry name" value="Cytochrome c oxidase subunit III-like"/>
    <property type="match status" value="1"/>
</dbReference>
<evidence type="ECO:0000256" key="3">
    <source>
        <dbReference type="ARBA" id="ARBA00015944"/>
    </source>
</evidence>
<feature type="transmembrane region" description="Helical" evidence="9">
    <location>
        <begin position="195"/>
        <end position="218"/>
    </location>
</feature>
<proteinExistence type="inferred from homology"/>
<dbReference type="Pfam" id="PF00510">
    <property type="entry name" value="COX3"/>
    <property type="match status" value="1"/>
</dbReference>
<accession>A0A0K0KA12</accession>
<dbReference type="EMBL" id="KF938943">
    <property type="protein sequence ID" value="AHZ34674.1"/>
    <property type="molecule type" value="Genomic_DNA"/>
</dbReference>
<dbReference type="GO" id="GO:0004129">
    <property type="term" value="F:cytochrome-c oxidase activity"/>
    <property type="evidence" value="ECO:0007669"/>
    <property type="project" value="InterPro"/>
</dbReference>
<reference evidence="11" key="1">
    <citation type="submission" date="2013-12" db="EMBL/GenBank/DDBJ databases">
        <authorList>
            <person name="Schubert J."/>
        </authorList>
    </citation>
    <scope>NUCLEOTIDE SEQUENCE</scope>
</reference>
<evidence type="ECO:0000256" key="6">
    <source>
        <dbReference type="ARBA" id="ARBA00022989"/>
    </source>
</evidence>
<feature type="transmembrane region" description="Helical" evidence="9">
    <location>
        <begin position="126"/>
        <end position="145"/>
    </location>
</feature>
<gene>
    <name evidence="11" type="primary">COX3</name>
</gene>
<dbReference type="InterPro" id="IPR013833">
    <property type="entry name" value="Cyt_c_oxidase_su3_a-hlx"/>
</dbReference>
<dbReference type="InterPro" id="IPR024791">
    <property type="entry name" value="Cyt_c/ubiquinol_Oxase_su3"/>
</dbReference>
<evidence type="ECO:0000259" key="10">
    <source>
        <dbReference type="PROSITE" id="PS50253"/>
    </source>
</evidence>
<evidence type="ECO:0000256" key="9">
    <source>
        <dbReference type="SAM" id="Phobius"/>
    </source>
</evidence>
<dbReference type="InterPro" id="IPR035973">
    <property type="entry name" value="Cyt_c_oxidase_su3-like_sf"/>
</dbReference>
<evidence type="ECO:0000256" key="2">
    <source>
        <dbReference type="ARBA" id="ARBA00010581"/>
    </source>
</evidence>
<comment type="function">
    <text evidence="8">Component of the cytochrome c oxidase, the last enzyme in the mitochondrial electron transport chain which drives oxidative phosphorylation. The respiratory chain contains 3 multisubunit complexes succinate dehydrogenase (complex II, CII), ubiquinol-cytochrome c oxidoreductase (cytochrome b-c1 complex, complex III, CIII) and cytochrome c oxidase (complex IV, CIV), that cooperate to transfer electrons derived from NADH and succinate to molecular oxygen, creating an electrochemical gradient over the inner membrane that drives transmembrane transport and the ATP synthase. Cytochrome c oxidase is the component of the respiratory chain that catalyzes the reduction of oxygen to water. Electrons originating from reduced cytochrome c in the intermembrane space (IMS) are transferred via the dinuclear copper A center (CU(A)) of subunit 2 and heme A of subunit 1 to the active site in subunit 1, a binuclear center (BNC) formed by heme A3 and copper B (CU(B)). The BNC reduces molecular oxygen to 2 water molecules using 4 electrons from cytochrome c in the IMS and 4 protons from the mitochondrial matrix.</text>
</comment>
<feature type="transmembrane region" description="Helical" evidence="9">
    <location>
        <begin position="239"/>
        <end position="259"/>
    </location>
</feature>
<comment type="similarity">
    <text evidence="2 8">Belongs to the cytochrome c oxidase subunit 3 family.</text>
</comment>
<evidence type="ECO:0000256" key="5">
    <source>
        <dbReference type="ARBA" id="ARBA00022967"/>
    </source>
</evidence>
<name>A0A0K0KA12_9BILA</name>
<dbReference type="AlphaFoldDB" id="A0A0K0KA12"/>
<dbReference type="CDD" id="cd01665">
    <property type="entry name" value="Cyt_c_Oxidase_III"/>
    <property type="match status" value="1"/>
</dbReference>
<keyword evidence="7 9" id="KW-0472">Membrane</keyword>
<dbReference type="PANTHER" id="PTHR11403">
    <property type="entry name" value="CYTOCHROME C OXIDASE SUBUNIT III"/>
    <property type="match status" value="1"/>
</dbReference>
<dbReference type="PANTHER" id="PTHR11403:SF7">
    <property type="entry name" value="CYTOCHROME C OXIDASE SUBUNIT 3"/>
    <property type="match status" value="1"/>
</dbReference>
<evidence type="ECO:0000313" key="11">
    <source>
        <dbReference type="EMBL" id="AHZ34674.1"/>
    </source>
</evidence>
<dbReference type="PROSITE" id="PS50253">
    <property type="entry name" value="COX3"/>
    <property type="match status" value="1"/>
</dbReference>
<dbReference type="Gene3D" id="1.10.287.70">
    <property type="match status" value="1"/>
</dbReference>
<dbReference type="GO" id="GO:0016020">
    <property type="term" value="C:membrane"/>
    <property type="evidence" value="ECO:0007669"/>
    <property type="project" value="UniProtKB-SubCell"/>
</dbReference>
<dbReference type="InterPro" id="IPR033945">
    <property type="entry name" value="Cyt_c_oxase_su3_dom"/>
</dbReference>
<feature type="transmembrane region" description="Helical" evidence="9">
    <location>
        <begin position="12"/>
        <end position="34"/>
    </location>
</feature>
<dbReference type="GO" id="GO:0006123">
    <property type="term" value="P:mitochondrial electron transport, cytochrome c to oxygen"/>
    <property type="evidence" value="ECO:0007669"/>
    <property type="project" value="TreeGrafter"/>
</dbReference>
<organism evidence="11">
    <name type="scientific">Batillipes longispinosus</name>
    <dbReference type="NCBI Taxonomy" id="1477119"/>
    <lineage>
        <taxon>Eukaryota</taxon>
        <taxon>Metazoa</taxon>
        <taxon>Ecdysozoa</taxon>
        <taxon>Tardigrada</taxon>
        <taxon>Heterotardigrada</taxon>
        <taxon>Arthrotardigrada</taxon>
        <taxon>Batillipedidae</taxon>
        <taxon>Batillipes</taxon>
    </lineage>
</organism>
<keyword evidence="4 8" id="KW-0812">Transmembrane</keyword>